<reference evidence="4 5" key="1">
    <citation type="submission" date="2024-02" db="EMBL/GenBank/DDBJ databases">
        <title>Herpetosiphon gulosus NBRC 112829.</title>
        <authorList>
            <person name="Ichikawa N."/>
            <person name="Katano-Makiyama Y."/>
            <person name="Hidaka K."/>
        </authorList>
    </citation>
    <scope>NUCLEOTIDE SEQUENCE [LARGE SCALE GENOMIC DNA]</scope>
    <source>
        <strain evidence="4 5">NBRC 112829</strain>
    </source>
</reference>
<accession>A0ABP9XA57</accession>
<dbReference type="InterPro" id="IPR022029">
    <property type="entry name" value="YoaR-like_PG-bd"/>
</dbReference>
<evidence type="ECO:0000259" key="3">
    <source>
        <dbReference type="Pfam" id="PF12229"/>
    </source>
</evidence>
<dbReference type="PANTHER" id="PTHR35788">
    <property type="entry name" value="EXPORTED PROTEIN-RELATED"/>
    <property type="match status" value="1"/>
</dbReference>
<sequence length="686" mass="75170">MADEFYQKYGPIERRRQNGDVQQFDATAPLADDLPVRSAAPPKRQRSRLRTFLWGAGITLGLVGLLFGIGLWYLNRTFEGRIYPNVAIQGIDMSQKTPEEAKALLTEQYADLLKRPVGLSFNGQTWEPSADQAGISLSIEQSVDEAYSLGRGGNIINTLQAVSGIWQNGYDIPLAVTVDQAQLSEYLTAATNDLITAPVNANLIVAGSTATMTPAREGRLILIDETAQDILTQLQTLSPAQVVLRTEMVMPTVLDDGVFEAKQTIDAVLQSPLTLIAGDLQWELSTDDLRALIRLDTHTDANGKTKMVASLNDQMIRQRVATFADEIGRGSVNPRVAWDGGALTIVREGRTGLRLDEEASARRIIEQATIGETRTIELVIREVQPDVTAENIQSLGIVEAVGVGKSSYKGSASYRVTNIKAGSRLLDGILIKPGEEFSFNNAVGSIDEANGFVKGYAIVGNRTQEEWGGGICQDSTTLFRAAFHAGLPITERHTHSFRISWYEVYEPYGMDAAIFTGALDFRFVNDTGNWLLLNTYVDDSTATVTYALYGTAPQREVILDGPYVTKEYPKPTEPTYVADPKEPVGVFHQTDTARDGMDIIVYRIIRQNGQVILREPFNTHFKPWPDIYVHNPATPLPPKGCKPTDPCANPATPTPEPQPPQQPEPTPEPQPEPTPGGEIVVPTPNP</sequence>
<feature type="transmembrane region" description="Helical" evidence="2">
    <location>
        <begin position="52"/>
        <end position="74"/>
    </location>
</feature>
<protein>
    <recommendedName>
        <fullName evidence="3">YoaR-like putative peptidoglycan binding domain-containing protein</fullName>
    </recommendedName>
</protein>
<name>A0ABP9XA57_9CHLR</name>
<dbReference type="RefSeq" id="WP_345724903.1">
    <property type="nucleotide sequence ID" value="NZ_BAABRU010000044.1"/>
</dbReference>
<dbReference type="InterPro" id="IPR007391">
    <property type="entry name" value="Vancomycin_resist_VanW"/>
</dbReference>
<dbReference type="EMBL" id="BAABRU010000044">
    <property type="protein sequence ID" value="GAA5531341.1"/>
    <property type="molecule type" value="Genomic_DNA"/>
</dbReference>
<organism evidence="4 5">
    <name type="scientific">Herpetosiphon gulosus</name>
    <dbReference type="NCBI Taxonomy" id="1973496"/>
    <lineage>
        <taxon>Bacteria</taxon>
        <taxon>Bacillati</taxon>
        <taxon>Chloroflexota</taxon>
        <taxon>Chloroflexia</taxon>
        <taxon>Herpetosiphonales</taxon>
        <taxon>Herpetosiphonaceae</taxon>
        <taxon>Herpetosiphon</taxon>
    </lineage>
</organism>
<dbReference type="Pfam" id="PF12229">
    <property type="entry name" value="PG_binding_4"/>
    <property type="match status" value="1"/>
</dbReference>
<evidence type="ECO:0000256" key="2">
    <source>
        <dbReference type="SAM" id="Phobius"/>
    </source>
</evidence>
<feature type="domain" description="YoaR-like putative peptidoglycan binding" evidence="3">
    <location>
        <begin position="126"/>
        <end position="237"/>
    </location>
</feature>
<dbReference type="Proteomes" id="UP001428290">
    <property type="component" value="Unassembled WGS sequence"/>
</dbReference>
<feature type="compositionally biased region" description="Pro residues" evidence="1">
    <location>
        <begin position="652"/>
        <end position="674"/>
    </location>
</feature>
<feature type="region of interest" description="Disordered" evidence="1">
    <location>
        <begin position="636"/>
        <end position="686"/>
    </location>
</feature>
<keyword evidence="5" id="KW-1185">Reference proteome</keyword>
<keyword evidence="2" id="KW-0812">Transmembrane</keyword>
<evidence type="ECO:0000313" key="5">
    <source>
        <dbReference type="Proteomes" id="UP001428290"/>
    </source>
</evidence>
<keyword evidence="2" id="KW-0472">Membrane</keyword>
<evidence type="ECO:0000256" key="1">
    <source>
        <dbReference type="SAM" id="MobiDB-lite"/>
    </source>
</evidence>
<keyword evidence="2" id="KW-1133">Transmembrane helix</keyword>
<comment type="caution">
    <text evidence="4">The sequence shown here is derived from an EMBL/GenBank/DDBJ whole genome shotgun (WGS) entry which is preliminary data.</text>
</comment>
<evidence type="ECO:0000313" key="4">
    <source>
        <dbReference type="EMBL" id="GAA5531341.1"/>
    </source>
</evidence>
<proteinExistence type="predicted"/>
<dbReference type="Pfam" id="PF04294">
    <property type="entry name" value="VanW"/>
    <property type="match status" value="1"/>
</dbReference>
<dbReference type="InterPro" id="IPR052913">
    <property type="entry name" value="Glycopeptide_resist_protein"/>
</dbReference>
<gene>
    <name evidence="4" type="ORF">Hgul01_05166</name>
</gene>
<dbReference type="PANTHER" id="PTHR35788:SF1">
    <property type="entry name" value="EXPORTED PROTEIN"/>
    <property type="match status" value="1"/>
</dbReference>